<dbReference type="EMBL" id="CAADRA010005371">
    <property type="protein sequence ID" value="VFT89157.1"/>
    <property type="molecule type" value="Genomic_DNA"/>
</dbReference>
<organism evidence="3 4">
    <name type="scientific">Aphanomyces stellatus</name>
    <dbReference type="NCBI Taxonomy" id="120398"/>
    <lineage>
        <taxon>Eukaryota</taxon>
        <taxon>Sar</taxon>
        <taxon>Stramenopiles</taxon>
        <taxon>Oomycota</taxon>
        <taxon>Saprolegniomycetes</taxon>
        <taxon>Saprolegniales</taxon>
        <taxon>Verrucalvaceae</taxon>
        <taxon>Aphanomyces</taxon>
    </lineage>
</organism>
<evidence type="ECO:0000313" key="2">
    <source>
        <dbReference type="EMBL" id="KAF0696974.1"/>
    </source>
</evidence>
<feature type="compositionally biased region" description="Basic and acidic residues" evidence="1">
    <location>
        <begin position="231"/>
        <end position="241"/>
    </location>
</feature>
<evidence type="ECO:0000313" key="3">
    <source>
        <dbReference type="EMBL" id="VFT89157.1"/>
    </source>
</evidence>
<accession>A0A485KV60</accession>
<feature type="region of interest" description="Disordered" evidence="1">
    <location>
        <begin position="217"/>
        <end position="243"/>
    </location>
</feature>
<dbReference type="Proteomes" id="UP000332933">
    <property type="component" value="Unassembled WGS sequence"/>
</dbReference>
<proteinExistence type="predicted"/>
<dbReference type="AlphaFoldDB" id="A0A485KV60"/>
<reference evidence="2" key="2">
    <citation type="submission" date="2019-06" db="EMBL/GenBank/DDBJ databases">
        <title>Genomics analysis of Aphanomyces spp. identifies a new class of oomycete effector associated with host adaptation.</title>
        <authorList>
            <person name="Gaulin E."/>
        </authorList>
    </citation>
    <scope>NUCLEOTIDE SEQUENCE</scope>
    <source>
        <strain evidence="2">CBS 578.67</strain>
    </source>
</reference>
<dbReference type="EMBL" id="VJMH01005350">
    <property type="protein sequence ID" value="KAF0696974.1"/>
    <property type="molecule type" value="Genomic_DNA"/>
</dbReference>
<reference evidence="3 4" key="1">
    <citation type="submission" date="2019-03" db="EMBL/GenBank/DDBJ databases">
        <authorList>
            <person name="Gaulin E."/>
            <person name="Dumas B."/>
        </authorList>
    </citation>
    <scope>NUCLEOTIDE SEQUENCE [LARGE SCALE GENOMIC DNA]</scope>
    <source>
        <strain evidence="3">CBS 568.67</strain>
    </source>
</reference>
<sequence length="604" mass="64917">MLLVAITTHSLRFDEVSCVLVWAASFALEVASPFQPSAILNRVCTNMEASVACVVGLVEIGSRLVTLVRVQVAAIGLSWVAAVLTSNKRNDQDVVPVSVAIPAMTQIHLVRSTHDGFYDYVGCVLSGLLPFQISVFVLHVCRHKPSIQGPLVSQSNRALQLRDVTGAAAYVVVSVVSSILFFYTSQGKLANYFLWPGFNSPGSQADRHKQRRAGILCGASHPRHPQPQRQSSRDVQRHDDPSSNECLVRTHTLQLEAFSLAQTIAGLRANDPCQLPWVFTRPCFVDFTQLWSVANSAARVTRCTRMATNAALFLEAGLCNSDWDVLQTCWLGCLSHVLGSQFGGCDCGRAADVQRRPRQSTAAALKTMFAADEAQRLAPNHGITEYQVQWQNYKQVGVIETIDISNVFDFAYPVTLKASSGTFALMPRSSCSCTGAGAAISGPSLRSIDGICRPQFDSLKCRLCLCQHKPSSDPRGHGTLGALLTGRYGLFGTAVGPFGSSTCCTSPPLLAALVDRVKALVRAGLASNASAQVPAVLGTPTLGAMPWLMFNWSQGGSPLCQTINTRWSSTLLSFFGQTAGYSITQELMATSLLASALGLLVDIA</sequence>
<name>A0A485KV60_9STRA</name>
<keyword evidence="4" id="KW-1185">Reference proteome</keyword>
<protein>
    <submittedName>
        <fullName evidence="3">Aste57867_12305 protein</fullName>
    </submittedName>
</protein>
<gene>
    <name evidence="3" type="primary">Aste57867_12305</name>
    <name evidence="2" type="ORF">As57867_012259</name>
    <name evidence="3" type="ORF">ASTE57867_12305</name>
</gene>
<evidence type="ECO:0000313" key="4">
    <source>
        <dbReference type="Proteomes" id="UP000332933"/>
    </source>
</evidence>
<evidence type="ECO:0000256" key="1">
    <source>
        <dbReference type="SAM" id="MobiDB-lite"/>
    </source>
</evidence>